<sequence>MTSSQVKDLQVSFIRQCGSTSPQRVAWTATDGSPSRGGAPRWYCWPLYLQCYIAIHIHCGMLKLGMV</sequence>
<evidence type="ECO:0000313" key="2">
    <source>
        <dbReference type="Proteomes" id="UP000011116"/>
    </source>
</evidence>
<reference evidence="1" key="3">
    <citation type="submission" date="2022-01" db="UniProtKB">
        <authorList>
            <consortium name="EnsemblPlants"/>
        </authorList>
    </citation>
    <scope>IDENTIFICATION</scope>
    <source>
        <strain evidence="1">subsp. vulgare</strain>
    </source>
</reference>
<protein>
    <submittedName>
        <fullName evidence="1">Uncharacterized protein</fullName>
    </submittedName>
</protein>
<reference evidence="2" key="1">
    <citation type="journal article" date="2012" name="Nature">
        <title>A physical, genetic and functional sequence assembly of the barley genome.</title>
        <authorList>
            <consortium name="The International Barley Genome Sequencing Consortium"/>
            <person name="Mayer K.F."/>
            <person name="Waugh R."/>
            <person name="Brown J.W."/>
            <person name="Schulman A."/>
            <person name="Langridge P."/>
            <person name="Platzer M."/>
            <person name="Fincher G.B."/>
            <person name="Muehlbauer G.J."/>
            <person name="Sato K."/>
            <person name="Close T.J."/>
            <person name="Wise R.P."/>
            <person name="Stein N."/>
        </authorList>
    </citation>
    <scope>NUCLEOTIDE SEQUENCE [LARGE SCALE GENOMIC DNA]</scope>
    <source>
        <strain evidence="2">cv. Morex</strain>
    </source>
</reference>
<dbReference type="Proteomes" id="UP000011116">
    <property type="component" value="Chromosome 4H"/>
</dbReference>
<name>A0A8I6XFS7_HORVV</name>
<reference evidence="1" key="2">
    <citation type="submission" date="2020-10" db="EMBL/GenBank/DDBJ databases">
        <authorList>
            <person name="Scholz U."/>
            <person name="Mascher M."/>
            <person name="Fiebig A."/>
        </authorList>
    </citation>
    <scope>NUCLEOTIDE SEQUENCE [LARGE SCALE GENOMIC DNA]</scope>
    <source>
        <strain evidence="1">cv. Morex</strain>
    </source>
</reference>
<evidence type="ECO:0000313" key="1">
    <source>
        <dbReference type="EnsemblPlants" id="HORVU.MOREX.r3.4HG0340810.1"/>
    </source>
</evidence>
<dbReference type="Gramene" id="HORVU.MOREX.r2.4HG0284480.1">
    <property type="protein sequence ID" value="HORVU.MOREX.r2.4HG0284480.1"/>
    <property type="gene ID" value="HORVU.MOREX.r2.4HG0284480"/>
</dbReference>
<organism evidence="1 2">
    <name type="scientific">Hordeum vulgare subsp. vulgare</name>
    <name type="common">Domesticated barley</name>
    <dbReference type="NCBI Taxonomy" id="112509"/>
    <lineage>
        <taxon>Eukaryota</taxon>
        <taxon>Viridiplantae</taxon>
        <taxon>Streptophyta</taxon>
        <taxon>Embryophyta</taxon>
        <taxon>Tracheophyta</taxon>
        <taxon>Spermatophyta</taxon>
        <taxon>Magnoliopsida</taxon>
        <taxon>Liliopsida</taxon>
        <taxon>Poales</taxon>
        <taxon>Poaceae</taxon>
        <taxon>BOP clade</taxon>
        <taxon>Pooideae</taxon>
        <taxon>Triticodae</taxon>
        <taxon>Triticeae</taxon>
        <taxon>Hordeinae</taxon>
        <taxon>Hordeum</taxon>
    </lineage>
</organism>
<dbReference type="Gramene" id="HORVU.MOREX.r3.4HG0340810.1">
    <property type="protein sequence ID" value="HORVU.MOREX.r3.4HG0340810.1"/>
    <property type="gene ID" value="HORVU.MOREX.r3.4HG0340810"/>
</dbReference>
<proteinExistence type="predicted"/>
<keyword evidence="2" id="KW-1185">Reference proteome</keyword>
<accession>A0A8I6XFS7</accession>
<dbReference type="EnsemblPlants" id="HORVU.MOREX.r3.4HG0340810.1">
    <property type="protein sequence ID" value="HORVU.MOREX.r3.4HG0340810.1"/>
    <property type="gene ID" value="HORVU.MOREX.r3.4HG0340810"/>
</dbReference>
<dbReference type="AlphaFoldDB" id="A0A8I6XFS7"/>